<keyword evidence="5 7" id="KW-1133">Transmembrane helix</keyword>
<feature type="transmembrane region" description="Helical" evidence="7">
    <location>
        <begin position="212"/>
        <end position="231"/>
    </location>
</feature>
<comment type="subcellular location">
    <subcellularLocation>
        <location evidence="1 7">Cell membrane</location>
        <topology evidence="1 7">Multi-pass membrane protein</topology>
    </subcellularLocation>
</comment>
<reference evidence="10" key="1">
    <citation type="journal article" date="2019" name="Int. J. Syst. Evol. Microbiol.">
        <title>The Global Catalogue of Microorganisms (GCM) 10K type strain sequencing project: providing services to taxonomists for standard genome sequencing and annotation.</title>
        <authorList>
            <consortium name="The Broad Institute Genomics Platform"/>
            <consortium name="The Broad Institute Genome Sequencing Center for Infectious Disease"/>
            <person name="Wu L."/>
            <person name="Ma J."/>
        </authorList>
    </citation>
    <scope>NUCLEOTIDE SEQUENCE [LARGE SCALE GENOMIC DNA]</scope>
    <source>
        <strain evidence="10">CGMCC 1.12922</strain>
    </source>
</reference>
<dbReference type="SUPFAM" id="SSF161098">
    <property type="entry name" value="MetI-like"/>
    <property type="match status" value="1"/>
</dbReference>
<keyword evidence="4 7" id="KW-0812">Transmembrane</keyword>
<gene>
    <name evidence="9" type="ORF">GCM10011358_10960</name>
</gene>
<comment type="caution">
    <text evidence="9">The sequence shown here is derived from an EMBL/GenBank/DDBJ whole genome shotgun (WGS) entry which is preliminary data.</text>
</comment>
<sequence>MGKVFFVASGFIEFLLRRILGFAVILLVLSLMIFALARVVPGDPARMAMGPSASAEQVEAMREQMGLNDPLPTQYFRFLSGAVRGDFGVSLISGRPVTEQILRLLPATLELVLVTLLLMMVLGVPLGVLAARYRNGWVDTLLRLISMVGVTMPAFLVAILLQLFAAFYLSDWPLLGRIDRGIELPGGPTGLLLIDGLLAGRLDVVRSALQHLAFPAFALALSGIGQIMRLTRSAMIENLRRDHVQTLRSFGVPDRVVTFRYLLKLSSIAPLTIMGLEFASLIGNAFVVEMVFAWGGFASHGLESIMQNDLNAVMAVVMVSGIFFVLANLAIDILIGVIDPRLRLKEGR</sequence>
<proteinExistence type="inferred from homology"/>
<feature type="transmembrane region" description="Helical" evidence="7">
    <location>
        <begin position="20"/>
        <end position="40"/>
    </location>
</feature>
<evidence type="ECO:0000256" key="3">
    <source>
        <dbReference type="ARBA" id="ARBA00022475"/>
    </source>
</evidence>
<name>A0ABQ1QI90_9RHOB</name>
<dbReference type="EMBL" id="BMGI01000001">
    <property type="protein sequence ID" value="GGD28632.1"/>
    <property type="molecule type" value="Genomic_DNA"/>
</dbReference>
<dbReference type="Proteomes" id="UP000617355">
    <property type="component" value="Unassembled WGS sequence"/>
</dbReference>
<organism evidence="9 10">
    <name type="scientific">Sinisalibacter lacisalsi</name>
    <dbReference type="NCBI Taxonomy" id="1526570"/>
    <lineage>
        <taxon>Bacteria</taxon>
        <taxon>Pseudomonadati</taxon>
        <taxon>Pseudomonadota</taxon>
        <taxon>Alphaproteobacteria</taxon>
        <taxon>Rhodobacterales</taxon>
        <taxon>Roseobacteraceae</taxon>
        <taxon>Sinisalibacter</taxon>
    </lineage>
</organism>
<feature type="transmembrane region" description="Helical" evidence="7">
    <location>
        <begin position="312"/>
        <end position="338"/>
    </location>
</feature>
<dbReference type="Pfam" id="PF00528">
    <property type="entry name" value="BPD_transp_1"/>
    <property type="match status" value="1"/>
</dbReference>
<evidence type="ECO:0000313" key="10">
    <source>
        <dbReference type="Proteomes" id="UP000617355"/>
    </source>
</evidence>
<accession>A0ABQ1QI90</accession>
<evidence type="ECO:0000256" key="5">
    <source>
        <dbReference type="ARBA" id="ARBA00022989"/>
    </source>
</evidence>
<dbReference type="InterPro" id="IPR035906">
    <property type="entry name" value="MetI-like_sf"/>
</dbReference>
<evidence type="ECO:0000256" key="4">
    <source>
        <dbReference type="ARBA" id="ARBA00022692"/>
    </source>
</evidence>
<keyword evidence="2 7" id="KW-0813">Transport</keyword>
<dbReference type="PANTHER" id="PTHR43163">
    <property type="entry name" value="DIPEPTIDE TRANSPORT SYSTEM PERMEASE PROTEIN DPPB-RELATED"/>
    <property type="match status" value="1"/>
</dbReference>
<dbReference type="InterPro" id="IPR045621">
    <property type="entry name" value="BPD_transp_1_N"/>
</dbReference>
<dbReference type="PANTHER" id="PTHR43163:SF6">
    <property type="entry name" value="DIPEPTIDE TRANSPORT SYSTEM PERMEASE PROTEIN DPPB-RELATED"/>
    <property type="match status" value="1"/>
</dbReference>
<evidence type="ECO:0000256" key="2">
    <source>
        <dbReference type="ARBA" id="ARBA00022448"/>
    </source>
</evidence>
<keyword evidence="10" id="KW-1185">Reference proteome</keyword>
<dbReference type="PROSITE" id="PS50928">
    <property type="entry name" value="ABC_TM1"/>
    <property type="match status" value="1"/>
</dbReference>
<feature type="transmembrane region" description="Helical" evidence="7">
    <location>
        <begin position="268"/>
        <end position="292"/>
    </location>
</feature>
<evidence type="ECO:0000256" key="1">
    <source>
        <dbReference type="ARBA" id="ARBA00004651"/>
    </source>
</evidence>
<dbReference type="Gene3D" id="1.10.3720.10">
    <property type="entry name" value="MetI-like"/>
    <property type="match status" value="1"/>
</dbReference>
<evidence type="ECO:0000256" key="7">
    <source>
        <dbReference type="RuleBase" id="RU363032"/>
    </source>
</evidence>
<dbReference type="RefSeq" id="WP_188526578.1">
    <property type="nucleotide sequence ID" value="NZ_BMGI01000001.1"/>
</dbReference>
<comment type="similarity">
    <text evidence="7">Belongs to the binding-protein-dependent transport system permease family.</text>
</comment>
<feature type="domain" description="ABC transmembrane type-1" evidence="8">
    <location>
        <begin position="105"/>
        <end position="335"/>
    </location>
</feature>
<feature type="transmembrane region" description="Helical" evidence="7">
    <location>
        <begin position="111"/>
        <end position="132"/>
    </location>
</feature>
<keyword evidence="3" id="KW-1003">Cell membrane</keyword>
<evidence type="ECO:0000259" key="8">
    <source>
        <dbReference type="PROSITE" id="PS50928"/>
    </source>
</evidence>
<dbReference type="InterPro" id="IPR000515">
    <property type="entry name" value="MetI-like"/>
</dbReference>
<evidence type="ECO:0000256" key="6">
    <source>
        <dbReference type="ARBA" id="ARBA00023136"/>
    </source>
</evidence>
<dbReference type="Pfam" id="PF19300">
    <property type="entry name" value="BPD_transp_1_N"/>
    <property type="match status" value="1"/>
</dbReference>
<dbReference type="CDD" id="cd06261">
    <property type="entry name" value="TM_PBP2"/>
    <property type="match status" value="1"/>
</dbReference>
<keyword evidence="6 7" id="KW-0472">Membrane</keyword>
<evidence type="ECO:0000313" key="9">
    <source>
        <dbReference type="EMBL" id="GGD28632.1"/>
    </source>
</evidence>
<protein>
    <submittedName>
        <fullName evidence="9">Peptide ABC transporter permease</fullName>
    </submittedName>
</protein>
<feature type="transmembrane region" description="Helical" evidence="7">
    <location>
        <begin position="144"/>
        <end position="169"/>
    </location>
</feature>